<dbReference type="eggNOG" id="ENOG5031ZTF">
    <property type="taxonomic scope" value="Bacteria"/>
</dbReference>
<dbReference type="Pfam" id="PF12079">
    <property type="entry name" value="DUF3558"/>
    <property type="match status" value="1"/>
</dbReference>
<evidence type="ECO:0008006" key="3">
    <source>
        <dbReference type="Google" id="ProtNLM"/>
    </source>
</evidence>
<dbReference type="InterPro" id="IPR024520">
    <property type="entry name" value="DUF3558"/>
</dbReference>
<name>C1A2A0_RHOE4</name>
<dbReference type="Proteomes" id="UP000002204">
    <property type="component" value="Chromosome"/>
</dbReference>
<accession>C1A2A0</accession>
<proteinExistence type="predicted"/>
<organism evidence="1 2">
    <name type="scientific">Rhodococcus erythropolis (strain PR4 / NBRC 100887)</name>
    <dbReference type="NCBI Taxonomy" id="234621"/>
    <lineage>
        <taxon>Bacteria</taxon>
        <taxon>Bacillati</taxon>
        <taxon>Actinomycetota</taxon>
        <taxon>Actinomycetes</taxon>
        <taxon>Mycobacteriales</taxon>
        <taxon>Nocardiaceae</taxon>
        <taxon>Rhodococcus</taxon>
        <taxon>Rhodococcus erythropolis group</taxon>
    </lineage>
</organism>
<reference evidence="2" key="1">
    <citation type="submission" date="2005-03" db="EMBL/GenBank/DDBJ databases">
        <title>Comparison of the complete genome sequences of Rhodococcus erythropolis PR4 and Rhodococcus opacus B4.</title>
        <authorList>
            <person name="Takarada H."/>
            <person name="Sekine M."/>
            <person name="Hosoyama A."/>
            <person name="Yamada R."/>
            <person name="Fujisawa T."/>
            <person name="Omata S."/>
            <person name="Shimizu A."/>
            <person name="Tsukatani N."/>
            <person name="Tanikawa S."/>
            <person name="Fujita N."/>
            <person name="Harayama S."/>
        </authorList>
    </citation>
    <scope>NUCLEOTIDE SEQUENCE [LARGE SCALE GENOMIC DNA]</scope>
    <source>
        <strain evidence="2">PR4 / NBRC 100887</strain>
    </source>
</reference>
<dbReference type="KEGG" id="rer:RER_40270"/>
<dbReference type="EMBL" id="AP008957">
    <property type="protein sequence ID" value="BAH34735.1"/>
    <property type="molecule type" value="Genomic_DNA"/>
</dbReference>
<dbReference type="HOGENOM" id="CLU_093824_1_0_11"/>
<protein>
    <recommendedName>
        <fullName evidence="3">DUF3558 domain-containing protein</fullName>
    </recommendedName>
</protein>
<evidence type="ECO:0000313" key="1">
    <source>
        <dbReference type="EMBL" id="BAH34735.1"/>
    </source>
</evidence>
<dbReference type="AlphaFoldDB" id="C1A2A0"/>
<reference evidence="1 2" key="2">
    <citation type="journal article" date="2006" name="Environ. Microbiol.">
        <title>Sequence analysis of three plasmids harboured in Rhodococcus erythropolis strain PR4.</title>
        <authorList>
            <person name="Sekine M."/>
            <person name="Tanikawa S."/>
            <person name="Omata S."/>
            <person name="Saito M."/>
            <person name="Fujisawa T."/>
            <person name="Tsukatani N."/>
            <person name="Tajima T."/>
            <person name="Sekigawa T."/>
            <person name="Kosugi H."/>
            <person name="Matsuo Y."/>
            <person name="Nishiko R."/>
            <person name="Imamura K."/>
            <person name="Ito M."/>
            <person name="Narita H."/>
            <person name="Tago S."/>
            <person name="Fujita N."/>
            <person name="Harayama S."/>
        </authorList>
    </citation>
    <scope>NUCLEOTIDE SEQUENCE [LARGE SCALE GENOMIC DNA]</scope>
    <source>
        <strain evidence="2">PR4 / NBRC 100887</strain>
    </source>
</reference>
<gene>
    <name evidence="1" type="ordered locus">RER_40270</name>
</gene>
<evidence type="ECO:0000313" key="2">
    <source>
        <dbReference type="Proteomes" id="UP000002204"/>
    </source>
</evidence>
<sequence length="203" mass="21755">MGEGLQRNAMSWNRSVLGSVQYCERAANEGSAVEVRGAVVLVAAALLVGGCSSTVEGHAVRPDGVDGLFDPCSAIPDEVISGLGADVASEETGILGVRQGEFEICTWMSDWYQLGVWSTFHTLDDVRRNPNDTDIRDAPAVGAGAITFRERRDVDGNLCMVAIPAQQGAIFVRIDALFGETPKEELCELATRQAVVLRPHLPN</sequence>